<keyword evidence="1" id="KW-0732">Signal</keyword>
<reference evidence="2 3" key="1">
    <citation type="submission" date="2016-07" db="EMBL/GenBank/DDBJ databases">
        <title>Genomic analysis of zinc-resistant bacterium Mucilaginibacter pedocola TBZ30.</title>
        <authorList>
            <person name="Huang J."/>
            <person name="Tang J."/>
        </authorList>
    </citation>
    <scope>NUCLEOTIDE SEQUENCE [LARGE SCALE GENOMIC DNA]</scope>
    <source>
        <strain evidence="2 3">TBZ30</strain>
    </source>
</reference>
<name>A0A1S9PAH5_9SPHI</name>
<evidence type="ECO:0008006" key="4">
    <source>
        <dbReference type="Google" id="ProtNLM"/>
    </source>
</evidence>
<dbReference type="OrthoDB" id="881807at2"/>
<dbReference type="RefSeq" id="WP_078349710.1">
    <property type="nucleotide sequence ID" value="NZ_MBTF01000034.1"/>
</dbReference>
<comment type="caution">
    <text evidence="2">The sequence shown here is derived from an EMBL/GenBank/DDBJ whole genome shotgun (WGS) entry which is preliminary data.</text>
</comment>
<feature type="chain" id="PRO_5013069016" description="DUF4919 domain-containing protein" evidence="1">
    <location>
        <begin position="28"/>
        <end position="249"/>
    </location>
</feature>
<evidence type="ECO:0000313" key="2">
    <source>
        <dbReference type="EMBL" id="OOQ57983.1"/>
    </source>
</evidence>
<feature type="signal peptide" evidence="1">
    <location>
        <begin position="1"/>
        <end position="27"/>
    </location>
</feature>
<accession>A0A1S9PAH5</accession>
<gene>
    <name evidence="2" type="ORF">BC343_09945</name>
</gene>
<dbReference type="AlphaFoldDB" id="A0A1S9PAH5"/>
<proteinExistence type="predicted"/>
<dbReference type="EMBL" id="MBTF01000034">
    <property type="protein sequence ID" value="OOQ57983.1"/>
    <property type="molecule type" value="Genomic_DNA"/>
</dbReference>
<evidence type="ECO:0000256" key="1">
    <source>
        <dbReference type="SAM" id="SignalP"/>
    </source>
</evidence>
<keyword evidence="3" id="KW-1185">Reference proteome</keyword>
<dbReference type="Proteomes" id="UP000189739">
    <property type="component" value="Unassembled WGS sequence"/>
</dbReference>
<protein>
    <recommendedName>
        <fullName evidence="4">DUF4919 domain-containing protein</fullName>
    </recommendedName>
</protein>
<organism evidence="2 3">
    <name type="scientific">Mucilaginibacter pedocola</name>
    <dbReference type="NCBI Taxonomy" id="1792845"/>
    <lineage>
        <taxon>Bacteria</taxon>
        <taxon>Pseudomonadati</taxon>
        <taxon>Bacteroidota</taxon>
        <taxon>Sphingobacteriia</taxon>
        <taxon>Sphingobacteriales</taxon>
        <taxon>Sphingobacteriaceae</taxon>
        <taxon>Mucilaginibacter</taxon>
    </lineage>
</organism>
<sequence length="249" mass="26917">MFNKTFLQITIAALCVGLLLPPERARAQSTDMIFENSATAMSGEATARDFYVFDFPSKKYPVTKTGKKAAVSSKTGSLLYTPTAALRQQTVASYAERTKATNPALSKAVSQAFAPGKADYSSVYQNIAGSFGLKANDAGDAVVANLILSYLIVNNLQGNRPVNVTQVSGVQAQFKPKLQSSAKLTAPGMAAQTGEEMKLQFVIQQAGWQSAIKSNRLAAFQQNVWQATKNNYAIDMRQVRLGVNGFERK</sequence>
<evidence type="ECO:0000313" key="3">
    <source>
        <dbReference type="Proteomes" id="UP000189739"/>
    </source>
</evidence>